<sequence>MVSRAGRSKGCSNCRKRRIKCDETWPVCNRCKKCRLACDGPKESTWINRYGQPSNGTTIVLHGSVLGELSFVAFEDDICVAYTRKHLMKGGCIEVACDIIQRVGLSDSALEPGLDLLRNAILSLSASFYGDQHGQKNITNRGYQSYGKVLRKLNAHLAQPHLQTTDETILTTVTCMILEIFVPTGQNNFFQHVRGIEAIIAERGPPTSPTGVSPAMISGVRILCIIGALVHRRPTIWATDEWKNIPPPHTDEGSVLRHEILLVLAECTVVTEELKPPSSEATTSKGRYRTLASAHDCLNKLEAIYSRWKRYNESMFDKEMSSATTDPNFANHASATTYMLYKAALIFILRIMHALSPSKDNSSLQVAASLRIIECLELKGHEKREGSGESNTIAFVATKVAWETLGGFGSAAGRRLARAVKAAAKGLFAVGAWDEPKELTTEPTVPVSLRDISTVTPQVPWASSYRAVELIKVGEKPPIMEQ</sequence>
<evidence type="ECO:0000313" key="4">
    <source>
        <dbReference type="Proteomes" id="UP000800036"/>
    </source>
</evidence>
<evidence type="ECO:0000256" key="1">
    <source>
        <dbReference type="ARBA" id="ARBA00023242"/>
    </source>
</evidence>
<dbReference type="PANTHER" id="PTHR38111:SF2">
    <property type="entry name" value="FINGER DOMAIN PROTEIN, PUTATIVE (AFU_ORTHOLOGUE AFUA_1G01560)-RELATED"/>
    <property type="match status" value="1"/>
</dbReference>
<dbReference type="GO" id="GO:0000981">
    <property type="term" value="F:DNA-binding transcription factor activity, RNA polymerase II-specific"/>
    <property type="evidence" value="ECO:0007669"/>
    <property type="project" value="InterPro"/>
</dbReference>
<evidence type="ECO:0000313" key="3">
    <source>
        <dbReference type="EMBL" id="KAF1979312.1"/>
    </source>
</evidence>
<dbReference type="PANTHER" id="PTHR38111">
    <property type="entry name" value="ZN(2)-C6 FUNGAL-TYPE DOMAIN-CONTAINING PROTEIN-RELATED"/>
    <property type="match status" value="1"/>
</dbReference>
<dbReference type="PROSITE" id="PS50048">
    <property type="entry name" value="ZN2_CY6_FUNGAL_2"/>
    <property type="match status" value="1"/>
</dbReference>
<dbReference type="GO" id="GO:0008270">
    <property type="term" value="F:zinc ion binding"/>
    <property type="evidence" value="ECO:0007669"/>
    <property type="project" value="InterPro"/>
</dbReference>
<feature type="domain" description="Zn(2)-C6 fungal-type" evidence="2">
    <location>
        <begin position="10"/>
        <end position="38"/>
    </location>
</feature>
<dbReference type="SUPFAM" id="SSF57701">
    <property type="entry name" value="Zn2/Cys6 DNA-binding domain"/>
    <property type="match status" value="1"/>
</dbReference>
<proteinExistence type="predicted"/>
<dbReference type="Pfam" id="PF11951">
    <property type="entry name" value="Fungal_trans_2"/>
    <property type="match status" value="1"/>
</dbReference>
<dbReference type="OrthoDB" id="5126878at2759"/>
<gene>
    <name evidence="3" type="ORF">BU23DRAFT_595224</name>
</gene>
<dbReference type="CDD" id="cd00067">
    <property type="entry name" value="GAL4"/>
    <property type="match status" value="1"/>
</dbReference>
<dbReference type="Gene3D" id="4.10.240.10">
    <property type="entry name" value="Zn(2)-C6 fungal-type DNA-binding domain"/>
    <property type="match status" value="1"/>
</dbReference>
<name>A0A6A5VUC5_9PLEO</name>
<dbReference type="InterPro" id="IPR036864">
    <property type="entry name" value="Zn2-C6_fun-type_DNA-bd_sf"/>
</dbReference>
<dbReference type="EMBL" id="ML976658">
    <property type="protein sequence ID" value="KAF1979312.1"/>
    <property type="molecule type" value="Genomic_DNA"/>
</dbReference>
<dbReference type="InterPro" id="IPR053178">
    <property type="entry name" value="Osmoadaptation_assoc"/>
</dbReference>
<evidence type="ECO:0000259" key="2">
    <source>
        <dbReference type="PROSITE" id="PS50048"/>
    </source>
</evidence>
<keyword evidence="1" id="KW-0539">Nucleus</keyword>
<dbReference type="Pfam" id="PF00172">
    <property type="entry name" value="Zn_clus"/>
    <property type="match status" value="1"/>
</dbReference>
<dbReference type="SMART" id="SM00066">
    <property type="entry name" value="GAL4"/>
    <property type="match status" value="1"/>
</dbReference>
<dbReference type="Proteomes" id="UP000800036">
    <property type="component" value="Unassembled WGS sequence"/>
</dbReference>
<dbReference type="AlphaFoldDB" id="A0A6A5VUC5"/>
<protein>
    <recommendedName>
        <fullName evidence="2">Zn(2)-C6 fungal-type domain-containing protein</fullName>
    </recommendedName>
</protein>
<accession>A0A6A5VUC5</accession>
<dbReference type="PROSITE" id="PS00463">
    <property type="entry name" value="ZN2_CY6_FUNGAL_1"/>
    <property type="match status" value="1"/>
</dbReference>
<organism evidence="3 4">
    <name type="scientific">Bimuria novae-zelandiae CBS 107.79</name>
    <dbReference type="NCBI Taxonomy" id="1447943"/>
    <lineage>
        <taxon>Eukaryota</taxon>
        <taxon>Fungi</taxon>
        <taxon>Dikarya</taxon>
        <taxon>Ascomycota</taxon>
        <taxon>Pezizomycotina</taxon>
        <taxon>Dothideomycetes</taxon>
        <taxon>Pleosporomycetidae</taxon>
        <taxon>Pleosporales</taxon>
        <taxon>Massarineae</taxon>
        <taxon>Didymosphaeriaceae</taxon>
        <taxon>Bimuria</taxon>
    </lineage>
</organism>
<dbReference type="InterPro" id="IPR021858">
    <property type="entry name" value="Fun_TF"/>
</dbReference>
<reference evidence="3" key="1">
    <citation type="journal article" date="2020" name="Stud. Mycol.">
        <title>101 Dothideomycetes genomes: a test case for predicting lifestyles and emergence of pathogens.</title>
        <authorList>
            <person name="Haridas S."/>
            <person name="Albert R."/>
            <person name="Binder M."/>
            <person name="Bloem J."/>
            <person name="Labutti K."/>
            <person name="Salamov A."/>
            <person name="Andreopoulos B."/>
            <person name="Baker S."/>
            <person name="Barry K."/>
            <person name="Bills G."/>
            <person name="Bluhm B."/>
            <person name="Cannon C."/>
            <person name="Castanera R."/>
            <person name="Culley D."/>
            <person name="Daum C."/>
            <person name="Ezra D."/>
            <person name="Gonzalez J."/>
            <person name="Henrissat B."/>
            <person name="Kuo A."/>
            <person name="Liang C."/>
            <person name="Lipzen A."/>
            <person name="Lutzoni F."/>
            <person name="Magnuson J."/>
            <person name="Mondo S."/>
            <person name="Nolan M."/>
            <person name="Ohm R."/>
            <person name="Pangilinan J."/>
            <person name="Park H.-J."/>
            <person name="Ramirez L."/>
            <person name="Alfaro M."/>
            <person name="Sun H."/>
            <person name="Tritt A."/>
            <person name="Yoshinaga Y."/>
            <person name="Zwiers L.-H."/>
            <person name="Turgeon B."/>
            <person name="Goodwin S."/>
            <person name="Spatafora J."/>
            <person name="Crous P."/>
            <person name="Grigoriev I."/>
        </authorList>
    </citation>
    <scope>NUCLEOTIDE SEQUENCE</scope>
    <source>
        <strain evidence="3">CBS 107.79</strain>
    </source>
</reference>
<keyword evidence="4" id="KW-1185">Reference proteome</keyword>
<dbReference type="InterPro" id="IPR001138">
    <property type="entry name" value="Zn2Cys6_DnaBD"/>
</dbReference>